<keyword evidence="4" id="KW-1185">Reference proteome</keyword>
<feature type="compositionally biased region" description="Polar residues" evidence="1">
    <location>
        <begin position="747"/>
        <end position="759"/>
    </location>
</feature>
<feature type="compositionally biased region" description="Basic and acidic residues" evidence="1">
    <location>
        <begin position="763"/>
        <end position="777"/>
    </location>
</feature>
<gene>
    <name evidence="3" type="ORF">D9V34_11525</name>
</gene>
<sequence length="777" mass="84176">MSVPTFSSQPAPAPSLVVLGAGPRAVGVLERLAANAAELWPAGTPLTVHLVDPHPAGPGRIWRHDQSPLLKLNSMAADVTMFTDETSVIEGPIRPGPSLVEWAERVRTGEIVLPVDEKRGVADAAGNTTRGPGDTGSGVDDALREELNDLGPASFPTRRLQSLYLRWFYAETVRKLGPGVRVIEHRALARSVRETADGSRRVHLDNGDVLDADLVLYSLGHTGVDPAPEHARLQTFANDHGLFYLPPAFTADADTRALRPGENVLVRGFGLAAVDLIVLLTEGRGGRFERPLPGGPLRYVPSGREPRILVGSRRGVPYHSKIGSALAGEAPSPRFFTAEVAARLEAERDSLDFADDVWPLIAKEMLWGYYRELFTGHPERVSSTWETFSRAFEPIDPRAVLIATAAGEPVTVGQDTTPADSAPSVTARSDTTSTTRPDASVSAGSQGYPLPRIRDDRDRATVDADARTLSALIEASVPDPLDRLFLPDLDRPLAGAQFDRVEDLQRAVRSYIEDDLRLRTRPEHSATLGLFLSILTSMFTFAELVASPKWTARSRVADINGWWQGYFSFIASGPPAHRLEELLALSAAGIVDFLGGDIRVDTDNKTGVFRARGSNHDRTVSARALVDARLPDANIARSDSPLLRSLIDTGDGVEEIARDPHTSGRTELTAPTGKLTVRPEDRRVVHIGGDPAPRSFAIGPYTNSPFVGAFSRPRTNAVSFRENDRVARALLIRLAEITEHRVASDTAGPTPSDVSNSRASAPDVRDRTAQEFLAEAR</sequence>
<feature type="region of interest" description="Disordered" evidence="1">
    <location>
        <begin position="409"/>
        <end position="453"/>
    </location>
</feature>
<protein>
    <submittedName>
        <fullName evidence="3">Adenylate cyclase</fullName>
    </submittedName>
</protein>
<dbReference type="InterPro" id="IPR036188">
    <property type="entry name" value="FAD/NAD-bd_sf"/>
</dbReference>
<dbReference type="InterPro" id="IPR052189">
    <property type="entry name" value="L-asp_N-monooxygenase_NS-form"/>
</dbReference>
<evidence type="ECO:0000259" key="2">
    <source>
        <dbReference type="Pfam" id="PF13454"/>
    </source>
</evidence>
<dbReference type="SUPFAM" id="SSF51905">
    <property type="entry name" value="FAD/NAD(P)-binding domain"/>
    <property type="match status" value="1"/>
</dbReference>
<comment type="caution">
    <text evidence="3">The sequence shown here is derived from an EMBL/GenBank/DDBJ whole genome shotgun (WGS) entry which is preliminary data.</text>
</comment>
<feature type="compositionally biased region" description="Polar residues" evidence="1">
    <location>
        <begin position="413"/>
        <end position="445"/>
    </location>
</feature>
<dbReference type="EMBL" id="RCUY01000009">
    <property type="protein sequence ID" value="RLP82400.1"/>
    <property type="molecule type" value="Genomic_DNA"/>
</dbReference>
<dbReference type="OrthoDB" id="3653265at2"/>
<feature type="domain" description="FAD-dependent urate hydroxylase HpyO/Asp monooxygenase CreE-like FAD/NAD(P)-binding" evidence="2">
    <location>
        <begin position="17"/>
        <end position="221"/>
    </location>
</feature>
<dbReference type="Proteomes" id="UP000269438">
    <property type="component" value="Unassembled WGS sequence"/>
</dbReference>
<dbReference type="RefSeq" id="WP_121688928.1">
    <property type="nucleotide sequence ID" value="NZ_RCUY01000009.1"/>
</dbReference>
<evidence type="ECO:0000256" key="1">
    <source>
        <dbReference type="SAM" id="MobiDB-lite"/>
    </source>
</evidence>
<evidence type="ECO:0000313" key="4">
    <source>
        <dbReference type="Proteomes" id="UP000269438"/>
    </source>
</evidence>
<dbReference type="AlphaFoldDB" id="A0A3L7AS51"/>
<reference evidence="3 4" key="1">
    <citation type="submission" date="2018-10" db="EMBL/GenBank/DDBJ databases">
        <authorList>
            <person name="Li J."/>
        </authorList>
    </citation>
    <scope>NUCLEOTIDE SEQUENCE [LARGE SCALE GENOMIC DNA]</scope>
    <source>
        <strain evidence="3 4">JCM 11654</strain>
    </source>
</reference>
<name>A0A3L7AS51_9MICO</name>
<dbReference type="InterPro" id="IPR038732">
    <property type="entry name" value="HpyO/CreE_NAD-binding"/>
</dbReference>
<proteinExistence type="predicted"/>
<dbReference type="PANTHER" id="PTHR40254:SF1">
    <property type="entry name" value="BLR0577 PROTEIN"/>
    <property type="match status" value="1"/>
</dbReference>
<evidence type="ECO:0000313" key="3">
    <source>
        <dbReference type="EMBL" id="RLP82400.1"/>
    </source>
</evidence>
<feature type="region of interest" description="Disordered" evidence="1">
    <location>
        <begin position="742"/>
        <end position="777"/>
    </location>
</feature>
<accession>A0A3L7AS51</accession>
<organism evidence="3 4">
    <name type="scientific">Mycetocola lacteus</name>
    <dbReference type="NCBI Taxonomy" id="76637"/>
    <lineage>
        <taxon>Bacteria</taxon>
        <taxon>Bacillati</taxon>
        <taxon>Actinomycetota</taxon>
        <taxon>Actinomycetes</taxon>
        <taxon>Micrococcales</taxon>
        <taxon>Microbacteriaceae</taxon>
        <taxon>Mycetocola</taxon>
    </lineage>
</organism>
<dbReference type="PANTHER" id="PTHR40254">
    <property type="entry name" value="BLR0577 PROTEIN"/>
    <property type="match status" value="1"/>
</dbReference>
<dbReference type="Pfam" id="PF13454">
    <property type="entry name" value="NAD_binding_9"/>
    <property type="match status" value="1"/>
</dbReference>